<feature type="signal peptide" evidence="7">
    <location>
        <begin position="1"/>
        <end position="25"/>
    </location>
</feature>
<proteinExistence type="inferred from homology"/>
<dbReference type="Gene3D" id="3.40.50.2300">
    <property type="match status" value="2"/>
</dbReference>
<organism evidence="9 10">
    <name type="scientific">Agrococcus carbonis</name>
    <dbReference type="NCBI Taxonomy" id="684552"/>
    <lineage>
        <taxon>Bacteria</taxon>
        <taxon>Bacillati</taxon>
        <taxon>Actinomycetota</taxon>
        <taxon>Actinomycetes</taxon>
        <taxon>Micrococcales</taxon>
        <taxon>Microbacteriaceae</taxon>
        <taxon>Agrococcus</taxon>
    </lineage>
</organism>
<dbReference type="AlphaFoldDB" id="A0A1H1MAE4"/>
<evidence type="ECO:0000313" key="9">
    <source>
        <dbReference type="EMBL" id="SDR83345.1"/>
    </source>
</evidence>
<dbReference type="Proteomes" id="UP000199649">
    <property type="component" value="Chromosome I"/>
</dbReference>
<name>A0A1H1MAE4_9MICO</name>
<comment type="subcellular location">
    <subcellularLocation>
        <location evidence="1">Cell membrane</location>
        <topology evidence="1">Lipid-anchor</topology>
    </subcellularLocation>
</comment>
<evidence type="ECO:0000259" key="8">
    <source>
        <dbReference type="Pfam" id="PF02608"/>
    </source>
</evidence>
<protein>
    <submittedName>
        <fullName evidence="9">Nucleoside-binding protein</fullName>
    </submittedName>
</protein>
<keyword evidence="6" id="KW-0449">Lipoprotein</keyword>
<dbReference type="SUPFAM" id="SSF53822">
    <property type="entry name" value="Periplasmic binding protein-like I"/>
    <property type="match status" value="1"/>
</dbReference>
<evidence type="ECO:0000256" key="3">
    <source>
        <dbReference type="ARBA" id="ARBA00022475"/>
    </source>
</evidence>
<evidence type="ECO:0000256" key="6">
    <source>
        <dbReference type="ARBA" id="ARBA00023288"/>
    </source>
</evidence>
<dbReference type="PANTHER" id="PTHR34296">
    <property type="entry name" value="TRANSCRIPTIONAL ACTIVATOR PROTEIN MED"/>
    <property type="match status" value="1"/>
</dbReference>
<dbReference type="PROSITE" id="PS51257">
    <property type="entry name" value="PROKAR_LIPOPROTEIN"/>
    <property type="match status" value="1"/>
</dbReference>
<dbReference type="STRING" id="684552.SAMN04489719_0908"/>
<dbReference type="EMBL" id="LT629734">
    <property type="protein sequence ID" value="SDR83345.1"/>
    <property type="molecule type" value="Genomic_DNA"/>
</dbReference>
<evidence type="ECO:0000256" key="1">
    <source>
        <dbReference type="ARBA" id="ARBA00004193"/>
    </source>
</evidence>
<dbReference type="RefSeq" id="WP_231945586.1">
    <property type="nucleotide sequence ID" value="NZ_LT629734.1"/>
</dbReference>
<dbReference type="InterPro" id="IPR003760">
    <property type="entry name" value="PnrA-like"/>
</dbReference>
<accession>A0A1H1MAE4</accession>
<keyword evidence="3" id="KW-1003">Cell membrane</keyword>
<reference evidence="10" key="1">
    <citation type="submission" date="2016-10" db="EMBL/GenBank/DDBJ databases">
        <authorList>
            <person name="Varghese N."/>
            <person name="Submissions S."/>
        </authorList>
    </citation>
    <scope>NUCLEOTIDE SEQUENCE [LARGE SCALE GENOMIC DNA]</scope>
    <source>
        <strain evidence="10">DSM 22965</strain>
    </source>
</reference>
<feature type="domain" description="ABC transporter substrate-binding protein PnrA-like" evidence="8">
    <location>
        <begin position="48"/>
        <end position="355"/>
    </location>
</feature>
<evidence type="ECO:0000256" key="2">
    <source>
        <dbReference type="ARBA" id="ARBA00008610"/>
    </source>
</evidence>
<dbReference type="PANTHER" id="PTHR34296:SF2">
    <property type="entry name" value="ABC TRANSPORTER GUANOSINE-BINDING PROTEIN NUPN"/>
    <property type="match status" value="1"/>
</dbReference>
<gene>
    <name evidence="9" type="ORF">SAMN04489719_0908</name>
</gene>
<comment type="similarity">
    <text evidence="2">Belongs to the BMP lipoprotein family.</text>
</comment>
<evidence type="ECO:0000256" key="5">
    <source>
        <dbReference type="ARBA" id="ARBA00023136"/>
    </source>
</evidence>
<dbReference type="GO" id="GO:0005886">
    <property type="term" value="C:plasma membrane"/>
    <property type="evidence" value="ECO:0007669"/>
    <property type="project" value="UniProtKB-SubCell"/>
</dbReference>
<sequence length="360" mass="37086">MSRTPALPALAVPALAALVLLAGCAAPPAAETDAPEPSGASALECAQMVTNSGGLNDRSFNETSWAGMERAEQELGVTANVLVSTTESDLAPNVQAAVDTGCGFVLTVGYELAAATEEQATANPDVQFAIVDEIVEAPNVRSIVFDTAQAAFLAGYVAASVSETGTVATFGGGNQPPVTLFMDGFTAGIDRYNEDKGADVRLLGWDPEAQDGTFTGDFENVSLGQSQTQAFLSQGADVILPVAGQVGEGAFRASLDAGGDALVIWVDNDGYDTLPTEFRPLLLTSILKNTEDAVVTAVSDAADGTISDEPIIGDLENGGVDIAPFHDLESRVSDDTKAELEALRAQLISGEITVESPSSP</sequence>
<keyword evidence="10" id="KW-1185">Reference proteome</keyword>
<evidence type="ECO:0000256" key="7">
    <source>
        <dbReference type="SAM" id="SignalP"/>
    </source>
</evidence>
<evidence type="ECO:0000256" key="4">
    <source>
        <dbReference type="ARBA" id="ARBA00022729"/>
    </source>
</evidence>
<dbReference type="Pfam" id="PF02608">
    <property type="entry name" value="Bmp"/>
    <property type="match status" value="1"/>
</dbReference>
<feature type="chain" id="PRO_5009254187" evidence="7">
    <location>
        <begin position="26"/>
        <end position="360"/>
    </location>
</feature>
<dbReference type="InterPro" id="IPR028082">
    <property type="entry name" value="Peripla_BP_I"/>
</dbReference>
<keyword evidence="4 7" id="KW-0732">Signal</keyword>
<dbReference type="CDD" id="cd06354">
    <property type="entry name" value="PBP1_PrnA-like"/>
    <property type="match status" value="1"/>
</dbReference>
<dbReference type="InterPro" id="IPR050957">
    <property type="entry name" value="BMP_lipoprotein"/>
</dbReference>
<keyword evidence="5" id="KW-0472">Membrane</keyword>
<evidence type="ECO:0000313" key="10">
    <source>
        <dbReference type="Proteomes" id="UP000199649"/>
    </source>
</evidence>